<sequence>MFAAIFATIFIHSLMVSPPGAPDPSPPLADAIFQRRTYTWFVILLLPFCYAATKSFQRGSVAGRRHLLQLTALGWAALCAAMVPAVRALAAWVLPVNILNPSYLIATATAFAIFLIWIDRRDRSAAGAISQQAWRTGILICAAVIFSYCVSGISALNDATPWATNFDAVAYSISQVAAGKTLLADLPAQYGLYATFIAPILRATGFSIVTVTGIFGALSACAFLALAYVAARVVQSWAVKTVWLATALLLSNFVWAHFNDPYLQYFPLRTIFPAISVLLFWRYLDQSSTAAYSALIGAVSGFGIAWNVDSGIPCLGAFLGYVVLATISGDRADRRRLAWHGLASVMGAIIAIAMFVAYMEATANATIHWSEVFHYQKLFYLNGAYTILMPVYPHPWMAVIATYVACIVVFMARTRSKTSLWRSLCLYLAIMGLGLFPYYQHRAHDLVLGAVAWPALLCAAILADRLLGRIRRSGWMSIEGAVMAPPTIAAVIIGGYLVWLIPIIGLTVAKHWETVLAPAQTPFTRNVDFIRTKMAISPDRAPAIFAPNQASIYGLLGIASPIPGPGIIESFEETDKLRLAERLKTIAPELVFVRPGEGFDYALLDSALTAYRLQATSEDGMKLYRLTPVAPR</sequence>
<reference evidence="2 3" key="1">
    <citation type="submission" date="2016-06" db="EMBL/GenBank/DDBJ databases">
        <title>Complete genome sequences of Bordetella bronchialis and Bordetella flabilis.</title>
        <authorList>
            <person name="LiPuma J.J."/>
            <person name="Spilker T."/>
        </authorList>
    </citation>
    <scope>NUCLEOTIDE SEQUENCE [LARGE SCALE GENOMIC DNA]</scope>
    <source>
        <strain evidence="2 3">AU17976</strain>
    </source>
</reference>
<feature type="transmembrane region" description="Helical" evidence="1">
    <location>
        <begin position="446"/>
        <end position="467"/>
    </location>
</feature>
<feature type="transmembrane region" description="Helical" evidence="1">
    <location>
        <begin position="237"/>
        <end position="256"/>
    </location>
</feature>
<dbReference type="EMBL" id="CP016171">
    <property type="protein sequence ID" value="ANN70926.1"/>
    <property type="molecule type" value="Genomic_DNA"/>
</dbReference>
<evidence type="ECO:0000313" key="3">
    <source>
        <dbReference type="Proteomes" id="UP000092213"/>
    </source>
</evidence>
<name>A0A193FUR8_9BORD</name>
<dbReference type="AlphaFoldDB" id="A0A193FUR8"/>
<feature type="transmembrane region" description="Helical" evidence="1">
    <location>
        <begin position="138"/>
        <end position="156"/>
    </location>
</feature>
<protein>
    <recommendedName>
        <fullName evidence="4">Glycosyltransferase RgtA/B/C/D-like domain-containing protein</fullName>
    </recommendedName>
</protein>
<organism evidence="2 3">
    <name type="scientific">Bordetella bronchialis</name>
    <dbReference type="NCBI Taxonomy" id="463025"/>
    <lineage>
        <taxon>Bacteria</taxon>
        <taxon>Pseudomonadati</taxon>
        <taxon>Pseudomonadota</taxon>
        <taxon>Betaproteobacteria</taxon>
        <taxon>Burkholderiales</taxon>
        <taxon>Alcaligenaceae</taxon>
        <taxon>Bordetella</taxon>
    </lineage>
</organism>
<feature type="transmembrane region" description="Helical" evidence="1">
    <location>
        <begin position="68"/>
        <end position="92"/>
    </location>
</feature>
<accession>A0A193FUR8</accession>
<feature type="transmembrane region" description="Helical" evidence="1">
    <location>
        <begin position="98"/>
        <end position="118"/>
    </location>
</feature>
<proteinExistence type="predicted"/>
<feature type="transmembrane region" description="Helical" evidence="1">
    <location>
        <begin position="310"/>
        <end position="327"/>
    </location>
</feature>
<keyword evidence="1" id="KW-1133">Transmembrane helix</keyword>
<gene>
    <name evidence="2" type="ORF">BAU08_05890</name>
</gene>
<dbReference type="STRING" id="463025.BAU08_05890"/>
<feature type="transmembrane region" description="Helical" evidence="1">
    <location>
        <begin position="38"/>
        <end position="56"/>
    </location>
</feature>
<feature type="transmembrane region" description="Helical" evidence="1">
    <location>
        <begin position="339"/>
        <end position="359"/>
    </location>
</feature>
<feature type="transmembrane region" description="Helical" evidence="1">
    <location>
        <begin position="395"/>
        <end position="412"/>
    </location>
</feature>
<dbReference type="Proteomes" id="UP000092213">
    <property type="component" value="Chromosome"/>
</dbReference>
<feature type="transmembrane region" description="Helical" evidence="1">
    <location>
        <begin position="206"/>
        <end position="230"/>
    </location>
</feature>
<keyword evidence="1" id="KW-0812">Transmembrane</keyword>
<evidence type="ECO:0000313" key="2">
    <source>
        <dbReference type="EMBL" id="ANN70926.1"/>
    </source>
</evidence>
<evidence type="ECO:0008006" key="4">
    <source>
        <dbReference type="Google" id="ProtNLM"/>
    </source>
</evidence>
<keyword evidence="1" id="KW-0472">Membrane</keyword>
<feature type="transmembrane region" description="Helical" evidence="1">
    <location>
        <begin position="488"/>
        <end position="509"/>
    </location>
</feature>
<feature type="transmembrane region" description="Helical" evidence="1">
    <location>
        <begin position="424"/>
        <end position="440"/>
    </location>
</feature>
<evidence type="ECO:0000256" key="1">
    <source>
        <dbReference type="SAM" id="Phobius"/>
    </source>
</evidence>